<dbReference type="RefSeq" id="WP_114770528.1">
    <property type="nucleotide sequence ID" value="NZ_QQBB01000005.1"/>
</dbReference>
<dbReference type="InterPro" id="IPR011051">
    <property type="entry name" value="RmlC_Cupin_sf"/>
</dbReference>
<dbReference type="Pfam" id="PF07883">
    <property type="entry name" value="Cupin_2"/>
    <property type="match status" value="1"/>
</dbReference>
<feature type="domain" description="Cupin type-2" evidence="1">
    <location>
        <begin position="35"/>
        <end position="103"/>
    </location>
</feature>
<name>A0A370HIX4_9HYPH</name>
<evidence type="ECO:0000313" key="3">
    <source>
        <dbReference type="Proteomes" id="UP000254925"/>
    </source>
</evidence>
<evidence type="ECO:0000313" key="2">
    <source>
        <dbReference type="EMBL" id="RDI58498.1"/>
    </source>
</evidence>
<dbReference type="SUPFAM" id="SSF51182">
    <property type="entry name" value="RmlC-like cupins"/>
    <property type="match status" value="1"/>
</dbReference>
<dbReference type="Proteomes" id="UP000254925">
    <property type="component" value="Unassembled WGS sequence"/>
</dbReference>
<sequence length="186" mass="20504">MDALSFTPGLTLVNAFNEETFVFTTPESAEAAEFEVRLGPGGSGGGNAMAHIHPKTDETFTVRSGLLTVSIDGRMHELRPGETITVPRGKPHFFRNAHQGDTVAIIRFTPAQHQLRFFMNFATIAQNHPGWFGSKGEPSFLLMALTLHTFKDHFYVAGPPVWVQKMLFATLAPFARLMGYKVVVSP</sequence>
<organism evidence="2 3">
    <name type="scientific">Microvirga subterranea</name>
    <dbReference type="NCBI Taxonomy" id="186651"/>
    <lineage>
        <taxon>Bacteria</taxon>
        <taxon>Pseudomonadati</taxon>
        <taxon>Pseudomonadota</taxon>
        <taxon>Alphaproteobacteria</taxon>
        <taxon>Hyphomicrobiales</taxon>
        <taxon>Methylobacteriaceae</taxon>
        <taxon>Microvirga</taxon>
    </lineage>
</organism>
<dbReference type="Gene3D" id="2.60.120.10">
    <property type="entry name" value="Jelly Rolls"/>
    <property type="match status" value="1"/>
</dbReference>
<keyword evidence="3" id="KW-1185">Reference proteome</keyword>
<dbReference type="InterPro" id="IPR013096">
    <property type="entry name" value="Cupin_2"/>
</dbReference>
<dbReference type="InterPro" id="IPR014710">
    <property type="entry name" value="RmlC-like_jellyroll"/>
</dbReference>
<comment type="caution">
    <text evidence="2">The sequence shown here is derived from an EMBL/GenBank/DDBJ whole genome shotgun (WGS) entry which is preliminary data.</text>
</comment>
<gene>
    <name evidence="2" type="ORF">DES45_10519</name>
</gene>
<reference evidence="2 3" key="1">
    <citation type="submission" date="2018-07" db="EMBL/GenBank/DDBJ databases">
        <title>Genomic Encyclopedia of Type Strains, Phase IV (KMG-IV): sequencing the most valuable type-strain genomes for metagenomic binning, comparative biology and taxonomic classification.</title>
        <authorList>
            <person name="Goeker M."/>
        </authorList>
    </citation>
    <scope>NUCLEOTIDE SEQUENCE [LARGE SCALE GENOMIC DNA]</scope>
    <source>
        <strain evidence="2 3">DSM 14364</strain>
    </source>
</reference>
<accession>A0A370HIX4</accession>
<proteinExistence type="predicted"/>
<dbReference type="PANTHER" id="PTHR36440:SF1">
    <property type="entry name" value="PUTATIVE (AFU_ORTHOLOGUE AFUA_8G07350)-RELATED"/>
    <property type="match status" value="1"/>
</dbReference>
<dbReference type="PANTHER" id="PTHR36440">
    <property type="entry name" value="PUTATIVE (AFU_ORTHOLOGUE AFUA_8G07350)-RELATED"/>
    <property type="match status" value="1"/>
</dbReference>
<protein>
    <submittedName>
        <fullName evidence="2">Cupin domain</fullName>
    </submittedName>
</protein>
<evidence type="ECO:0000259" key="1">
    <source>
        <dbReference type="Pfam" id="PF07883"/>
    </source>
</evidence>
<dbReference type="EMBL" id="QQBB01000005">
    <property type="protein sequence ID" value="RDI58498.1"/>
    <property type="molecule type" value="Genomic_DNA"/>
</dbReference>
<dbReference type="AlphaFoldDB" id="A0A370HIX4"/>
<dbReference type="OrthoDB" id="122936at2"/>
<dbReference type="InterPro" id="IPR053146">
    <property type="entry name" value="QDO-like"/>
</dbReference>